<dbReference type="Proteomes" id="UP000287519">
    <property type="component" value="Unassembled WGS sequence"/>
</dbReference>
<accession>A0A402CGF2</accession>
<reference evidence="1 2" key="1">
    <citation type="submission" date="2018-11" db="EMBL/GenBank/DDBJ databases">
        <title>Microbial catabolism of amino acid.</title>
        <authorList>
            <person name="Hibi M."/>
            <person name="Ogawa J."/>
        </authorList>
    </citation>
    <scope>NUCLEOTIDE SEQUENCE [LARGE SCALE GENOMIC DNA]</scope>
    <source>
        <strain evidence="1 2">C31-06</strain>
    </source>
</reference>
<organism evidence="1 2">
    <name type="scientific">Rhodococcus wratislaviensis</name>
    <name type="common">Tsukamurella wratislaviensis</name>
    <dbReference type="NCBI Taxonomy" id="44752"/>
    <lineage>
        <taxon>Bacteria</taxon>
        <taxon>Bacillati</taxon>
        <taxon>Actinomycetota</taxon>
        <taxon>Actinomycetes</taxon>
        <taxon>Mycobacteriales</taxon>
        <taxon>Nocardiaceae</taxon>
        <taxon>Rhodococcus</taxon>
    </lineage>
</organism>
<evidence type="ECO:0000313" key="2">
    <source>
        <dbReference type="Proteomes" id="UP000287519"/>
    </source>
</evidence>
<evidence type="ECO:0000313" key="1">
    <source>
        <dbReference type="EMBL" id="GCE42637.1"/>
    </source>
</evidence>
<dbReference type="AlphaFoldDB" id="A0A402CGF2"/>
<gene>
    <name evidence="1" type="ORF">Rhow_006766</name>
</gene>
<proteinExistence type="predicted"/>
<dbReference type="EMBL" id="BHYM01000061">
    <property type="protein sequence ID" value="GCE42637.1"/>
    <property type="molecule type" value="Genomic_DNA"/>
</dbReference>
<keyword evidence="2" id="KW-1185">Reference proteome</keyword>
<sequence length="46" mass="5071">MQFAPRRALPEMAERGMVGLRLRVGGNPVVPVVAAGLQWLRERLAT</sequence>
<comment type="caution">
    <text evidence="1">The sequence shown here is derived from an EMBL/GenBank/DDBJ whole genome shotgun (WGS) entry which is preliminary data.</text>
</comment>
<name>A0A402CGF2_RHOWR</name>
<protein>
    <submittedName>
        <fullName evidence="1">Uncharacterized protein</fullName>
    </submittedName>
</protein>